<accession>A0A8S9HT57</accession>
<protein>
    <submittedName>
        <fullName evidence="2">Uncharacterized protein</fullName>
    </submittedName>
</protein>
<dbReference type="Gene3D" id="2.40.70.10">
    <property type="entry name" value="Acid Proteases"/>
    <property type="match status" value="1"/>
</dbReference>
<dbReference type="AlphaFoldDB" id="A0A8S9HT57"/>
<name>A0A8S9HT57_BRACR</name>
<dbReference type="EMBL" id="QGKY02001250">
    <property type="protein sequence ID" value="KAF2561495.1"/>
    <property type="molecule type" value="Genomic_DNA"/>
</dbReference>
<dbReference type="InterPro" id="IPR021109">
    <property type="entry name" value="Peptidase_aspartic_dom_sf"/>
</dbReference>
<feature type="region of interest" description="Disordered" evidence="1">
    <location>
        <begin position="227"/>
        <end position="266"/>
    </location>
</feature>
<reference evidence="2" key="1">
    <citation type="submission" date="2019-12" db="EMBL/GenBank/DDBJ databases">
        <title>Genome sequencing and annotation of Brassica cretica.</title>
        <authorList>
            <person name="Studholme D.J."/>
            <person name="Sarris P.F."/>
        </authorList>
    </citation>
    <scope>NUCLEOTIDE SEQUENCE</scope>
    <source>
        <strain evidence="2">PFS-102/07</strain>
        <tissue evidence="2">Leaf</tissue>
    </source>
</reference>
<evidence type="ECO:0000313" key="2">
    <source>
        <dbReference type="EMBL" id="KAF2561495.1"/>
    </source>
</evidence>
<gene>
    <name evidence="2" type="ORF">F2Q70_00017516</name>
</gene>
<proteinExistence type="predicted"/>
<sequence>MAVPYGTIRNLPVQVEDCVLHTEFQVVEMSKGHEMPLIFGRSFMATVGAIVDMLNKRVSFSNINKKLFYKAVPTRSQIRYASCISVVSGEQPEIVPKMELGKKGATAPGGDLAMEHPEFSWSARSTQPNGDMWPREHRALVGTWPNGHISLGARGSGSTQLYSEHGGTLMMSWISWPEPRRRVVDVLQRVEEKGLLGLEYCLGGCGLDELWSWTSWTLSLGRINHSAWKPEAGGGDPDPGEGTKARGQEPGTWRQEPGTWRQEPGSRKLDCTIVSSSSLSLELTSSRSLGHQTLLSIVLGCTCARSERIHSLIGDVWPGEWAVILDSIQTRGLDQVVYSSVNPVGMMSWPGRM</sequence>
<comment type="caution">
    <text evidence="2">The sequence shown here is derived from an EMBL/GenBank/DDBJ whole genome shotgun (WGS) entry which is preliminary data.</text>
</comment>
<organism evidence="2">
    <name type="scientific">Brassica cretica</name>
    <name type="common">Mustard</name>
    <dbReference type="NCBI Taxonomy" id="69181"/>
    <lineage>
        <taxon>Eukaryota</taxon>
        <taxon>Viridiplantae</taxon>
        <taxon>Streptophyta</taxon>
        <taxon>Embryophyta</taxon>
        <taxon>Tracheophyta</taxon>
        <taxon>Spermatophyta</taxon>
        <taxon>Magnoliopsida</taxon>
        <taxon>eudicotyledons</taxon>
        <taxon>Gunneridae</taxon>
        <taxon>Pentapetalae</taxon>
        <taxon>rosids</taxon>
        <taxon>malvids</taxon>
        <taxon>Brassicales</taxon>
        <taxon>Brassicaceae</taxon>
        <taxon>Brassiceae</taxon>
        <taxon>Brassica</taxon>
    </lineage>
</organism>
<evidence type="ECO:0000256" key="1">
    <source>
        <dbReference type="SAM" id="MobiDB-lite"/>
    </source>
</evidence>